<proteinExistence type="predicted"/>
<keyword evidence="2" id="KW-0378">Hydrolase</keyword>
<dbReference type="GO" id="GO:0003676">
    <property type="term" value="F:nucleic acid binding"/>
    <property type="evidence" value="ECO:0007669"/>
    <property type="project" value="InterPro"/>
</dbReference>
<organism evidence="7 8">
    <name type="scientific">Rubrobacter xylanophilus</name>
    <dbReference type="NCBI Taxonomy" id="49319"/>
    <lineage>
        <taxon>Bacteria</taxon>
        <taxon>Bacillati</taxon>
        <taxon>Actinomycetota</taxon>
        <taxon>Rubrobacteria</taxon>
        <taxon>Rubrobacterales</taxon>
        <taxon>Rubrobacteraceae</taxon>
        <taxon>Rubrobacter</taxon>
    </lineage>
</organism>
<gene>
    <name evidence="7" type="ORF">RxyAA322_13230</name>
</gene>
<reference evidence="7" key="1">
    <citation type="journal article" date="2019" name="Microbiol. Resour. Announc.">
        <title>Complete Genome Sequence of Rubrobacter xylanophilus Strain AA3-22, Isolated from Arima Onsen in Japan.</title>
        <authorList>
            <person name="Tomariguchi N."/>
            <person name="Miyazaki K."/>
        </authorList>
    </citation>
    <scope>NUCLEOTIDE SEQUENCE [LARGE SCALE GENOMIC DNA]</scope>
    <source>
        <strain evidence="7">AA3-22</strain>
    </source>
</reference>
<dbReference type="PANTHER" id="PTHR47961">
    <property type="entry name" value="DNA POLYMERASE THETA, PUTATIVE (AFU_ORTHOLOGUE AFUA_1G05260)-RELATED"/>
    <property type="match status" value="1"/>
</dbReference>
<dbReference type="InterPro" id="IPR027417">
    <property type="entry name" value="P-loop_NTPase"/>
</dbReference>
<dbReference type="Pfam" id="PF00271">
    <property type="entry name" value="Helicase_C"/>
    <property type="match status" value="1"/>
</dbReference>
<evidence type="ECO:0000313" key="8">
    <source>
        <dbReference type="Proteomes" id="UP000318065"/>
    </source>
</evidence>
<feature type="domain" description="Helicase C-terminal" evidence="6">
    <location>
        <begin position="364"/>
        <end position="558"/>
    </location>
</feature>
<evidence type="ECO:0000259" key="5">
    <source>
        <dbReference type="PROSITE" id="PS51192"/>
    </source>
</evidence>
<dbReference type="Gene3D" id="1.10.3380.20">
    <property type="match status" value="1"/>
</dbReference>
<dbReference type="CDD" id="cd17921">
    <property type="entry name" value="DEXHc_Ski2"/>
    <property type="match status" value="1"/>
</dbReference>
<keyword evidence="1" id="KW-0547">Nucleotide-binding</keyword>
<dbReference type="PANTHER" id="PTHR47961:SF10">
    <property type="entry name" value="ATP-DEPENDENT DNA HELICASE HEL308"/>
    <property type="match status" value="1"/>
</dbReference>
<dbReference type="SUPFAM" id="SSF52540">
    <property type="entry name" value="P-loop containing nucleoside triphosphate hydrolases"/>
    <property type="match status" value="1"/>
</dbReference>
<dbReference type="Gene3D" id="3.40.50.1460">
    <property type="match status" value="1"/>
</dbReference>
<keyword evidence="8" id="KW-1185">Reference proteome</keyword>
<dbReference type="PROSITE" id="PS51194">
    <property type="entry name" value="HELICASE_CTER"/>
    <property type="match status" value="1"/>
</dbReference>
<evidence type="ECO:0000256" key="2">
    <source>
        <dbReference type="ARBA" id="ARBA00022801"/>
    </source>
</evidence>
<dbReference type="Pfam" id="PF00270">
    <property type="entry name" value="DEAD"/>
    <property type="match status" value="1"/>
</dbReference>
<feature type="domain" description="Helicase ATP-binding" evidence="5">
    <location>
        <begin position="142"/>
        <end position="315"/>
    </location>
</feature>
<keyword evidence="4" id="KW-0067">ATP-binding</keyword>
<evidence type="ECO:0000313" key="7">
    <source>
        <dbReference type="EMBL" id="BBL79469.1"/>
    </source>
</evidence>
<keyword evidence="3" id="KW-0347">Helicase</keyword>
<dbReference type="SMART" id="SM00487">
    <property type="entry name" value="DEXDc"/>
    <property type="match status" value="1"/>
</dbReference>
<protein>
    <submittedName>
        <fullName evidence="7">Peptidase C14</fullName>
    </submittedName>
</protein>
<dbReference type="GO" id="GO:0004386">
    <property type="term" value="F:helicase activity"/>
    <property type="evidence" value="ECO:0007669"/>
    <property type="project" value="UniProtKB-KW"/>
</dbReference>
<dbReference type="GO" id="GO:0005524">
    <property type="term" value="F:ATP binding"/>
    <property type="evidence" value="ECO:0007669"/>
    <property type="project" value="UniProtKB-KW"/>
</dbReference>
<dbReference type="Gene3D" id="3.40.50.300">
    <property type="entry name" value="P-loop containing nucleotide triphosphate hydrolases"/>
    <property type="match status" value="2"/>
</dbReference>
<evidence type="ECO:0000259" key="6">
    <source>
        <dbReference type="PROSITE" id="PS51194"/>
    </source>
</evidence>
<dbReference type="AlphaFoldDB" id="A0A510HHN3"/>
<name>A0A510HHN3_9ACTN</name>
<dbReference type="EMBL" id="AP019791">
    <property type="protein sequence ID" value="BBL79469.1"/>
    <property type="molecule type" value="Genomic_DNA"/>
</dbReference>
<dbReference type="InterPro" id="IPR001650">
    <property type="entry name" value="Helicase_C-like"/>
</dbReference>
<dbReference type="SUPFAM" id="SSF158702">
    <property type="entry name" value="Sec63 N-terminal domain-like"/>
    <property type="match status" value="1"/>
</dbReference>
<dbReference type="PROSITE" id="PS51192">
    <property type="entry name" value="HELICASE_ATP_BIND_1"/>
    <property type="match status" value="1"/>
</dbReference>
<dbReference type="InterPro" id="IPR050474">
    <property type="entry name" value="Hel308_SKI2-like"/>
</dbReference>
<dbReference type="Proteomes" id="UP000318065">
    <property type="component" value="Chromosome"/>
</dbReference>
<evidence type="ECO:0000256" key="1">
    <source>
        <dbReference type="ARBA" id="ARBA00022741"/>
    </source>
</evidence>
<dbReference type="InterPro" id="IPR014001">
    <property type="entry name" value="Helicase_ATP-bd"/>
</dbReference>
<dbReference type="GO" id="GO:0016787">
    <property type="term" value="F:hydrolase activity"/>
    <property type="evidence" value="ECO:0007669"/>
    <property type="project" value="UniProtKB-KW"/>
</dbReference>
<dbReference type="SMART" id="SM00490">
    <property type="entry name" value="HELICc"/>
    <property type="match status" value="1"/>
</dbReference>
<sequence>MADLRGRGRVIIAASKDDEPAYELRGHGLLTQALLRTFKESQDGVNVGAVTDEVTKRVRTEAGRFGWEQTPVVFNLVEGGLTFPPLRPGPRYAEAFPDTIGVRVGSDIHDLAAFGLSPELLEEWADRFMGGLNNLQLQAVNDHRVLDGRSLLVVAPTSSGKTFIGEMAAAKAIVDGRKAVFLLPFKALTNEKYEDFSALYGGRLGLRVVRCTGDHSDDTENFVRGRYDIALLTYEMFLGLSLASPSLLNKIGLVVLDEAQFIADPERGIGVELLLTNLLAARERGVEPQLVALSAVIGDVNRFDSWLGCETLLTRERPIPLIEGVLDRSGAFQYVGLDGAEYVEQLLSSYEIVQRGKKPSSQDVIVPLVRKLVEDGEQVLVFRNQRGSAVGCAIYLANELGLPPASDVLEQLPEHDPSTSSASLRQALEGGTAFHNSNLTREERVAVEQAFRDPEGTIRVVAATTTVAAGVNTPANTVIIVETFFYGDERRDFTVAEYKNMAGRAGRLGLTEQGRSVLLANNAFERENLFRRYVKGEPEPIRSSFSPSDIETWILRLLAQVDRVPRSEVVRLLANTYGGYLGSIQDPGWHDWAQGRLAKLLEKMEALGLVEEEEGQLRLSLLGRACGSSRLSFGSAMKLVDLLRRVSGGLTAEGLMAYIQALPEVGGYTSIFKKGTKESVWQRDVTLYYGPEVTAGLQRGAKDLHDFYARCKRAAILRAWIEGEPIESIERRFTVTPFAGSVGAGDVVGYADRTRLYLRAAYDIADVLLLGEGPDEAAVDTLLKRLEAGLPAGAVGLLDLPVSLPRGEYLALYNAGCATPKDVLSLPADELRQYVGQRRAEQLASSSS</sequence>
<evidence type="ECO:0000256" key="3">
    <source>
        <dbReference type="ARBA" id="ARBA00022806"/>
    </source>
</evidence>
<dbReference type="InterPro" id="IPR011545">
    <property type="entry name" value="DEAD/DEAH_box_helicase_dom"/>
</dbReference>
<evidence type="ECO:0000256" key="4">
    <source>
        <dbReference type="ARBA" id="ARBA00022840"/>
    </source>
</evidence>
<accession>A0A510HHN3</accession>